<evidence type="ECO:0000256" key="5">
    <source>
        <dbReference type="ARBA" id="ARBA00022801"/>
    </source>
</evidence>
<evidence type="ECO:0000256" key="2">
    <source>
        <dbReference type="ARBA" id="ARBA00004123"/>
    </source>
</evidence>
<dbReference type="Proteomes" id="UP000039865">
    <property type="component" value="Unassembled WGS sequence"/>
</dbReference>
<organism evidence="10 11">
    <name type="scientific">Stylonychia lemnae</name>
    <name type="common">Ciliate</name>
    <dbReference type="NCBI Taxonomy" id="5949"/>
    <lineage>
        <taxon>Eukaryota</taxon>
        <taxon>Sar</taxon>
        <taxon>Alveolata</taxon>
        <taxon>Ciliophora</taxon>
        <taxon>Intramacronucleata</taxon>
        <taxon>Spirotrichea</taxon>
        <taxon>Stichotrichia</taxon>
        <taxon>Sporadotrichida</taxon>
        <taxon>Oxytrichidae</taxon>
        <taxon>Stylonychinae</taxon>
        <taxon>Stylonychia</taxon>
    </lineage>
</organism>
<dbReference type="OrthoDB" id="10644355at2759"/>
<name>A0A078B205_STYLE</name>
<protein>
    <recommendedName>
        <fullName evidence="7">mRNA 5'-phosphatase</fullName>
        <ecNumber evidence="7">3.6.1.74</ecNumber>
    </recommendedName>
</protein>
<comment type="subcellular location">
    <subcellularLocation>
        <location evidence="2">Nucleus</location>
    </subcellularLocation>
</comment>
<accession>A0A078B205</accession>
<dbReference type="EMBL" id="CCKQ01016442">
    <property type="protein sequence ID" value="CDW88311.1"/>
    <property type="molecule type" value="Genomic_DNA"/>
</dbReference>
<evidence type="ECO:0000313" key="11">
    <source>
        <dbReference type="Proteomes" id="UP000039865"/>
    </source>
</evidence>
<dbReference type="Gene3D" id="3.20.100.10">
    <property type="entry name" value="mRNA triphosphatase Cet1-like"/>
    <property type="match status" value="1"/>
</dbReference>
<dbReference type="GO" id="GO:0004651">
    <property type="term" value="F:polynucleotide 5'-phosphatase activity"/>
    <property type="evidence" value="ECO:0007669"/>
    <property type="project" value="InterPro"/>
</dbReference>
<dbReference type="Pfam" id="PF02940">
    <property type="entry name" value="mRNA_triPase"/>
    <property type="match status" value="1"/>
</dbReference>
<keyword evidence="5" id="KW-0378">Hydrolase</keyword>
<reference evidence="10 11" key="1">
    <citation type="submission" date="2014-06" db="EMBL/GenBank/DDBJ databases">
        <authorList>
            <person name="Swart Estienne"/>
        </authorList>
    </citation>
    <scope>NUCLEOTIDE SEQUENCE [LARGE SCALE GENOMIC DNA]</scope>
    <source>
        <strain evidence="10 11">130c</strain>
    </source>
</reference>
<proteinExistence type="inferred from homology"/>
<dbReference type="GO" id="GO:0140818">
    <property type="term" value="F:mRNA 5'-triphosphate monophosphatase activity"/>
    <property type="evidence" value="ECO:0007669"/>
    <property type="project" value="UniProtKB-EC"/>
</dbReference>
<keyword evidence="6" id="KW-0539">Nucleus</keyword>
<gene>
    <name evidence="10" type="primary">Contig13331.g14229</name>
    <name evidence="10" type="ORF">STYLEM_17430</name>
</gene>
<evidence type="ECO:0000256" key="8">
    <source>
        <dbReference type="ARBA" id="ARBA00047740"/>
    </source>
</evidence>
<evidence type="ECO:0000259" key="9">
    <source>
        <dbReference type="Pfam" id="PF02940"/>
    </source>
</evidence>
<keyword evidence="4" id="KW-0507">mRNA processing</keyword>
<dbReference type="InterPro" id="IPR040343">
    <property type="entry name" value="Cet1/Ctl1"/>
</dbReference>
<sequence length="324" mass="38163">MNKFYTDSNPNKQNQVLEIEAKLGEASALTQNMDFLQQHLINIAFNQSFWTILFEQKPDKMQKPLYKFQPGLTEQSSGSLSLNKYVFEQLRQRLSDQAQVQKNLVESYVHTKDESYGYKRDTMRLSFKYNQGTKQYDSNPCEVIRKSRLNDINIKKGQSEKKTFQSDFRISASIEESLPYPIPHGYQKQFTRIKRRHQYRFNWITFDLTHTSSFNDSTGTEGEDNYEVEVEIADINHLRENMKDFELFNRLVWRFLQNIGGLMMQVSDILRNQSQLQQNTFAELVGQYYQKSHLNYSKYYNNAPKSIVGDYLSSVANTMLNNQN</sequence>
<evidence type="ECO:0000313" key="10">
    <source>
        <dbReference type="EMBL" id="CDW88311.1"/>
    </source>
</evidence>
<dbReference type="GO" id="GO:0005634">
    <property type="term" value="C:nucleus"/>
    <property type="evidence" value="ECO:0007669"/>
    <property type="project" value="UniProtKB-SubCell"/>
</dbReference>
<dbReference type="EC" id="3.6.1.74" evidence="7"/>
<comment type="cofactor">
    <cofactor evidence="1">
        <name>Mg(2+)</name>
        <dbReference type="ChEBI" id="CHEBI:18420"/>
    </cofactor>
</comment>
<dbReference type="GO" id="GO:0006397">
    <property type="term" value="P:mRNA processing"/>
    <property type="evidence" value="ECO:0007669"/>
    <property type="project" value="UniProtKB-KW"/>
</dbReference>
<dbReference type="InterPro" id="IPR033469">
    <property type="entry name" value="CYTH-like_dom_sf"/>
</dbReference>
<evidence type="ECO:0000256" key="1">
    <source>
        <dbReference type="ARBA" id="ARBA00001946"/>
    </source>
</evidence>
<dbReference type="InterPro" id="IPR037009">
    <property type="entry name" value="mRNA_triPase_Cet1_sf"/>
</dbReference>
<comment type="catalytic activity">
    <reaction evidence="8">
        <text>a 5'-end triphospho-ribonucleoside in mRNA + H2O = a 5'-end diphospho-ribonucleoside in mRNA + phosphate + H(+)</text>
        <dbReference type="Rhea" id="RHEA:67004"/>
        <dbReference type="Rhea" id="RHEA-COMP:17164"/>
        <dbReference type="Rhea" id="RHEA-COMP:17165"/>
        <dbReference type="ChEBI" id="CHEBI:15377"/>
        <dbReference type="ChEBI" id="CHEBI:15378"/>
        <dbReference type="ChEBI" id="CHEBI:43474"/>
        <dbReference type="ChEBI" id="CHEBI:167616"/>
        <dbReference type="ChEBI" id="CHEBI:167618"/>
        <dbReference type="EC" id="3.6.1.74"/>
    </reaction>
    <physiologicalReaction direction="left-to-right" evidence="8">
        <dbReference type="Rhea" id="RHEA:67005"/>
    </physiologicalReaction>
</comment>
<dbReference type="SUPFAM" id="SSF55154">
    <property type="entry name" value="CYTH-like phosphatases"/>
    <property type="match status" value="1"/>
</dbReference>
<evidence type="ECO:0000256" key="4">
    <source>
        <dbReference type="ARBA" id="ARBA00022664"/>
    </source>
</evidence>
<dbReference type="PANTHER" id="PTHR28118:SF1">
    <property type="entry name" value="POLYNUCLEOTIDE 5'-TRIPHOSPHATASE CTL1-RELATED"/>
    <property type="match status" value="1"/>
</dbReference>
<feature type="domain" description="mRNA triphosphatase Cet1-like" evidence="9">
    <location>
        <begin position="8"/>
        <end position="232"/>
    </location>
</feature>
<evidence type="ECO:0000256" key="6">
    <source>
        <dbReference type="ARBA" id="ARBA00023242"/>
    </source>
</evidence>
<dbReference type="InterPro" id="IPR004206">
    <property type="entry name" value="mRNA_triPase_Cet1"/>
</dbReference>
<dbReference type="AlphaFoldDB" id="A0A078B205"/>
<dbReference type="InParanoid" id="A0A078B205"/>
<evidence type="ECO:0000256" key="7">
    <source>
        <dbReference type="ARBA" id="ARBA00035028"/>
    </source>
</evidence>
<comment type="similarity">
    <text evidence="3">Belongs to the fungal TPase family.</text>
</comment>
<dbReference type="PANTHER" id="PTHR28118">
    <property type="entry name" value="POLYNUCLEOTIDE 5'-TRIPHOSPHATASE-RELATED"/>
    <property type="match status" value="1"/>
</dbReference>
<evidence type="ECO:0000256" key="3">
    <source>
        <dbReference type="ARBA" id="ARBA00006345"/>
    </source>
</evidence>
<keyword evidence="11" id="KW-1185">Reference proteome</keyword>